<dbReference type="InParanoid" id="D8M6W6"/>
<keyword evidence="1" id="KW-0812">Transmembrane</keyword>
<organism evidence="2">
    <name type="scientific">Blastocystis hominis</name>
    <dbReference type="NCBI Taxonomy" id="12968"/>
    <lineage>
        <taxon>Eukaryota</taxon>
        <taxon>Sar</taxon>
        <taxon>Stramenopiles</taxon>
        <taxon>Bigyra</taxon>
        <taxon>Opalozoa</taxon>
        <taxon>Opalinata</taxon>
        <taxon>Blastocystidae</taxon>
        <taxon>Blastocystis</taxon>
    </lineage>
</organism>
<dbReference type="Proteomes" id="UP000008312">
    <property type="component" value="Unassembled WGS sequence"/>
</dbReference>
<dbReference type="AlphaFoldDB" id="D8M6W6"/>
<evidence type="ECO:0000313" key="2">
    <source>
        <dbReference type="EMBL" id="CBK23805.2"/>
    </source>
</evidence>
<keyword evidence="3" id="KW-1185">Reference proteome</keyword>
<gene>
    <name evidence="2" type="ORF">GSBLH_T00003615001</name>
</gene>
<evidence type="ECO:0000313" key="3">
    <source>
        <dbReference type="Proteomes" id="UP000008312"/>
    </source>
</evidence>
<feature type="transmembrane region" description="Helical" evidence="1">
    <location>
        <begin position="12"/>
        <end position="36"/>
    </location>
</feature>
<proteinExistence type="predicted"/>
<protein>
    <submittedName>
        <fullName evidence="2">Uncharacterized protein</fullName>
    </submittedName>
</protein>
<keyword evidence="1" id="KW-1133">Transmembrane helix</keyword>
<dbReference type="OrthoDB" id="199614at2759"/>
<accession>D8M6W6</accession>
<reference evidence="2" key="1">
    <citation type="submission" date="2010-02" db="EMBL/GenBank/DDBJ databases">
        <title>Sequencing and annotation of the Blastocystis hominis genome.</title>
        <authorList>
            <person name="Wincker P."/>
        </authorList>
    </citation>
    <scope>NUCLEOTIDE SEQUENCE</scope>
    <source>
        <strain evidence="2">Singapore isolate B</strain>
    </source>
</reference>
<evidence type="ECO:0000256" key="1">
    <source>
        <dbReference type="SAM" id="Phobius"/>
    </source>
</evidence>
<keyword evidence="1" id="KW-0472">Membrane</keyword>
<name>D8M6W6_BLAHO</name>
<feature type="transmembrane region" description="Helical" evidence="1">
    <location>
        <begin position="290"/>
        <end position="314"/>
    </location>
</feature>
<dbReference type="GeneID" id="24920702"/>
<dbReference type="RefSeq" id="XP_012897853.1">
    <property type="nucleotide sequence ID" value="XM_013042399.1"/>
</dbReference>
<sequence length="339" mass="38762">MANQEFSSKSQEFWYIMGKVMSFFPVIALVGCIIAYCVGSSRENYIKQYNAAVSDWMNGGQEEFSGLFFNMTDASGIEYFHVVNQTDGLYYPTRDSCKMKGDPKVGCHYTGALYYDEDIVWMMHDNYFTIYDREGRLIVNRKVNGFMNITYTPEELRCGHTLKYCQSMCEAKSGTWDPDNSICNVILYANRICFRLKQQDGAWVLDDDNSRKLPPNRNYKFESDGLGCTYDNNWNSIHYGTVHYSNIRINLRSVKDSYLVASAYTHGCSNQANLDEQCFGLPRYQEKSGIVIGFFISLGFVAFVLLCVCILAIASKLKFKKAVRDSMRENKDPLLTGTV</sequence>
<dbReference type="EMBL" id="FN668663">
    <property type="protein sequence ID" value="CBK23805.2"/>
    <property type="molecule type" value="Genomic_DNA"/>
</dbReference>